<proteinExistence type="predicted"/>
<keyword evidence="2" id="KW-1185">Reference proteome</keyword>
<dbReference type="Proteomes" id="UP000593565">
    <property type="component" value="Unassembled WGS sequence"/>
</dbReference>
<sequence length="117" mass="12519">MVGCELLRDDVMDYTCLSSASVPFHLRHVGVLYSRAARVHSSTVALRVETQAAKSGVALDTADVTAPGSFAQPLGPVCDWRETPCRAPLTPTRISCAQQLASFRLTTASSSITLIQL</sequence>
<evidence type="ECO:0000313" key="2">
    <source>
        <dbReference type="Proteomes" id="UP000593565"/>
    </source>
</evidence>
<evidence type="ECO:0000313" key="1">
    <source>
        <dbReference type="EMBL" id="KAF4088591.1"/>
    </source>
</evidence>
<gene>
    <name evidence="1" type="ORF">AMELA_G00084290</name>
</gene>
<reference evidence="1 2" key="1">
    <citation type="submission" date="2020-02" db="EMBL/GenBank/DDBJ databases">
        <title>A chromosome-scale genome assembly of the black bullhead catfish (Ameiurus melas).</title>
        <authorList>
            <person name="Wen M."/>
            <person name="Zham M."/>
            <person name="Cabau C."/>
            <person name="Klopp C."/>
            <person name="Donnadieu C."/>
            <person name="Roques C."/>
            <person name="Bouchez O."/>
            <person name="Lampietro C."/>
            <person name="Jouanno E."/>
            <person name="Herpin A."/>
            <person name="Louis A."/>
            <person name="Berthelot C."/>
            <person name="Parey E."/>
            <person name="Roest-Crollius H."/>
            <person name="Braasch I."/>
            <person name="Postlethwait J."/>
            <person name="Robinson-Rechavi M."/>
            <person name="Echchiki A."/>
            <person name="Begum T."/>
            <person name="Montfort J."/>
            <person name="Schartl M."/>
            <person name="Bobe J."/>
            <person name="Guiguen Y."/>
        </authorList>
    </citation>
    <scope>NUCLEOTIDE SEQUENCE [LARGE SCALE GENOMIC DNA]</scope>
    <source>
        <strain evidence="1">M_S1</strain>
        <tissue evidence="1">Blood</tissue>
    </source>
</reference>
<protein>
    <submittedName>
        <fullName evidence="1">Uncharacterized protein</fullName>
    </submittedName>
</protein>
<dbReference type="EMBL" id="JAAGNN010000006">
    <property type="protein sequence ID" value="KAF4088591.1"/>
    <property type="molecule type" value="Genomic_DNA"/>
</dbReference>
<accession>A0A7J6B374</accession>
<comment type="caution">
    <text evidence="1">The sequence shown here is derived from an EMBL/GenBank/DDBJ whole genome shotgun (WGS) entry which is preliminary data.</text>
</comment>
<dbReference type="AlphaFoldDB" id="A0A7J6B374"/>
<organism evidence="1 2">
    <name type="scientific">Ameiurus melas</name>
    <name type="common">Black bullhead</name>
    <name type="synonym">Silurus melas</name>
    <dbReference type="NCBI Taxonomy" id="219545"/>
    <lineage>
        <taxon>Eukaryota</taxon>
        <taxon>Metazoa</taxon>
        <taxon>Chordata</taxon>
        <taxon>Craniata</taxon>
        <taxon>Vertebrata</taxon>
        <taxon>Euteleostomi</taxon>
        <taxon>Actinopterygii</taxon>
        <taxon>Neopterygii</taxon>
        <taxon>Teleostei</taxon>
        <taxon>Ostariophysi</taxon>
        <taxon>Siluriformes</taxon>
        <taxon>Ictaluridae</taxon>
        <taxon>Ameiurus</taxon>
    </lineage>
</organism>
<name>A0A7J6B374_AMEME</name>